<evidence type="ECO:0000256" key="1">
    <source>
        <dbReference type="SAM" id="MobiDB-lite"/>
    </source>
</evidence>
<evidence type="ECO:0008006" key="4">
    <source>
        <dbReference type="Google" id="ProtNLM"/>
    </source>
</evidence>
<gene>
    <name evidence="3" type="ORF">OHA22_18080</name>
</gene>
<name>A0AAU1ZXZ3_9ACTN</name>
<feature type="region of interest" description="Disordered" evidence="1">
    <location>
        <begin position="62"/>
        <end position="81"/>
    </location>
</feature>
<protein>
    <recommendedName>
        <fullName evidence="4">Secreted protein</fullName>
    </recommendedName>
</protein>
<accession>A0AAU1ZXZ3</accession>
<sequence>MPSARSRSRHLASALAAALLLWSGGAARADGTPGSTTPPPPTPPATGGANGKELYASASHSSIEVTQVSGPTGGKRGALSSVDTTWTPPPCWYEPGFTPEQLKTFSETVGAGDVSTRIGWYGSKLWTDFFRDGKSTFNYYDTTDGTAGTVKGFDDYNLGEKGYFWRGVATDTTDPFSWDCNRMMFWEPAGVIPKIAHAPTPRTLAEYAYDKIEVPETEVQLKPEARSTVNLPTWVWLDKGTFQEVKVRAELPNTGLWAETTAKPVALHLDPGTTDATTFPASGDCTINEDGSTGTPYEASRASDPPPCGITYLRATDGTPYQLKASVTWEITWQGSDGTGDSLPNGTFETTQDIAVQEIQSVNR</sequence>
<feature type="compositionally biased region" description="Low complexity" evidence="1">
    <location>
        <begin position="26"/>
        <end position="35"/>
    </location>
</feature>
<reference evidence="3" key="1">
    <citation type="submission" date="2022-10" db="EMBL/GenBank/DDBJ databases">
        <title>The complete genomes of actinobacterial strains from the NBC collection.</title>
        <authorList>
            <person name="Joergensen T.S."/>
            <person name="Alvarez Arevalo M."/>
            <person name="Sterndorff E.B."/>
            <person name="Faurdal D."/>
            <person name="Vuksanovic O."/>
            <person name="Mourched A.-S."/>
            <person name="Charusanti P."/>
            <person name="Shaw S."/>
            <person name="Blin K."/>
            <person name="Weber T."/>
        </authorList>
    </citation>
    <scope>NUCLEOTIDE SEQUENCE</scope>
    <source>
        <strain evidence="3">NBC_00093</strain>
    </source>
</reference>
<evidence type="ECO:0000313" key="3">
    <source>
        <dbReference type="EMBL" id="WTT17308.1"/>
    </source>
</evidence>
<organism evidence="3">
    <name type="scientific">Streptomyces sp. NBC_00093</name>
    <dbReference type="NCBI Taxonomy" id="2975649"/>
    <lineage>
        <taxon>Bacteria</taxon>
        <taxon>Bacillati</taxon>
        <taxon>Actinomycetota</taxon>
        <taxon>Actinomycetes</taxon>
        <taxon>Kitasatosporales</taxon>
        <taxon>Streptomycetaceae</taxon>
        <taxon>Streptomyces</taxon>
    </lineage>
</organism>
<evidence type="ECO:0000256" key="2">
    <source>
        <dbReference type="SAM" id="SignalP"/>
    </source>
</evidence>
<feature type="chain" id="PRO_5043984460" description="Secreted protein" evidence="2">
    <location>
        <begin position="30"/>
        <end position="364"/>
    </location>
</feature>
<keyword evidence="2" id="KW-0732">Signal</keyword>
<dbReference type="AlphaFoldDB" id="A0AAU1ZXZ3"/>
<feature type="region of interest" description="Disordered" evidence="1">
    <location>
        <begin position="26"/>
        <end position="52"/>
    </location>
</feature>
<dbReference type="EMBL" id="CP108222">
    <property type="protein sequence ID" value="WTT17308.1"/>
    <property type="molecule type" value="Genomic_DNA"/>
</dbReference>
<proteinExistence type="predicted"/>
<feature type="signal peptide" evidence="2">
    <location>
        <begin position="1"/>
        <end position="29"/>
    </location>
</feature>